<feature type="transmembrane region" description="Helical" evidence="8">
    <location>
        <begin position="297"/>
        <end position="317"/>
    </location>
</feature>
<evidence type="ECO:0000256" key="3">
    <source>
        <dbReference type="ARBA" id="ARBA00022723"/>
    </source>
</evidence>
<dbReference type="InterPro" id="IPR008250">
    <property type="entry name" value="ATPase_P-typ_transduc_dom_A_sf"/>
</dbReference>
<keyword evidence="3" id="KW-0479">Metal-binding</keyword>
<evidence type="ECO:0000256" key="5">
    <source>
        <dbReference type="ARBA" id="ARBA00022989"/>
    </source>
</evidence>
<dbReference type="Gene3D" id="2.70.150.10">
    <property type="entry name" value="Calcium-transporting ATPase, cytoplasmic transduction domain A"/>
    <property type="match status" value="1"/>
</dbReference>
<feature type="transmembrane region" description="Helical" evidence="8">
    <location>
        <begin position="528"/>
        <end position="553"/>
    </location>
</feature>
<dbReference type="EMBL" id="DQID01000344">
    <property type="protein sequence ID" value="HCT15798.1"/>
    <property type="molecule type" value="Genomic_DNA"/>
</dbReference>
<dbReference type="NCBIfam" id="TIGR01494">
    <property type="entry name" value="ATPase_P-type"/>
    <property type="match status" value="2"/>
</dbReference>
<feature type="domain" description="P-type ATPase A" evidence="9">
    <location>
        <begin position="379"/>
        <end position="480"/>
    </location>
</feature>
<evidence type="ECO:0000256" key="8">
    <source>
        <dbReference type="SAM" id="Phobius"/>
    </source>
</evidence>
<dbReference type="SUPFAM" id="SSF81665">
    <property type="entry name" value="Calcium ATPase, transmembrane domain M"/>
    <property type="match status" value="1"/>
</dbReference>
<dbReference type="Pfam" id="PF00122">
    <property type="entry name" value="E1-E2_ATPase"/>
    <property type="match status" value="1"/>
</dbReference>
<feature type="region of interest" description="Disordered" evidence="7">
    <location>
        <begin position="56"/>
        <end position="79"/>
    </location>
</feature>
<dbReference type="InterPro" id="IPR036163">
    <property type="entry name" value="HMA_dom_sf"/>
</dbReference>
<feature type="region of interest" description="Disordered" evidence="7">
    <location>
        <begin position="160"/>
        <end position="191"/>
    </location>
</feature>
<feature type="transmembrane region" description="Helical" evidence="8">
    <location>
        <begin position="337"/>
        <end position="356"/>
    </location>
</feature>
<accession>A0A3D4T2N5</accession>
<protein>
    <submittedName>
        <fullName evidence="10">Metal-transporting ATPase</fullName>
    </submittedName>
</protein>
<reference evidence="10 11" key="1">
    <citation type="journal article" date="2018" name="Nat. Biotechnol.">
        <title>A standardized bacterial taxonomy based on genome phylogeny substantially revises the tree of life.</title>
        <authorList>
            <person name="Parks D.H."/>
            <person name="Chuvochina M."/>
            <person name="Waite D.W."/>
            <person name="Rinke C."/>
            <person name="Skarshewski A."/>
            <person name="Chaumeil P.A."/>
            <person name="Hugenholtz P."/>
        </authorList>
    </citation>
    <scope>NUCLEOTIDE SEQUENCE [LARGE SCALE GENOMIC DNA]</scope>
    <source>
        <strain evidence="10">UBA11247</strain>
    </source>
</reference>
<comment type="caution">
    <text evidence="10">The sequence shown here is derived from an EMBL/GenBank/DDBJ whole genome shotgun (WGS) entry which is preliminary data.</text>
</comment>
<feature type="compositionally biased region" description="Basic residues" evidence="7">
    <location>
        <begin position="168"/>
        <end position="185"/>
    </location>
</feature>
<dbReference type="GO" id="GO:0005507">
    <property type="term" value="F:copper ion binding"/>
    <property type="evidence" value="ECO:0007669"/>
    <property type="project" value="TreeGrafter"/>
</dbReference>
<dbReference type="Gene3D" id="3.40.1110.10">
    <property type="entry name" value="Calcium-transporting ATPase, cytoplasmic domain N"/>
    <property type="match status" value="1"/>
</dbReference>
<feature type="region of interest" description="Disordered" evidence="7">
    <location>
        <begin position="1"/>
        <end position="40"/>
    </location>
</feature>
<evidence type="ECO:0000256" key="2">
    <source>
        <dbReference type="ARBA" id="ARBA00022692"/>
    </source>
</evidence>
<dbReference type="GO" id="GO:0005886">
    <property type="term" value="C:plasma membrane"/>
    <property type="evidence" value="ECO:0007669"/>
    <property type="project" value="UniProtKB-SubCell"/>
</dbReference>
<evidence type="ECO:0000256" key="1">
    <source>
        <dbReference type="ARBA" id="ARBA00004651"/>
    </source>
</evidence>
<dbReference type="InterPro" id="IPR023298">
    <property type="entry name" value="ATPase_P-typ_TM_dom_sf"/>
</dbReference>
<gene>
    <name evidence="10" type="ORF">DIW82_13695</name>
</gene>
<dbReference type="InterPro" id="IPR059000">
    <property type="entry name" value="ATPase_P-type_domA"/>
</dbReference>
<keyword evidence="2 8" id="KW-0812">Transmembrane</keyword>
<evidence type="ECO:0000259" key="9">
    <source>
        <dbReference type="Pfam" id="PF00122"/>
    </source>
</evidence>
<dbReference type="InterPro" id="IPR023299">
    <property type="entry name" value="ATPase_P-typ_cyto_dom_N"/>
</dbReference>
<dbReference type="GO" id="GO:0016887">
    <property type="term" value="F:ATP hydrolysis activity"/>
    <property type="evidence" value="ECO:0007669"/>
    <property type="project" value="InterPro"/>
</dbReference>
<evidence type="ECO:0000313" key="10">
    <source>
        <dbReference type="EMBL" id="HCT15798.1"/>
    </source>
</evidence>
<dbReference type="STRING" id="863239.GCA_000213935_01216"/>
<dbReference type="GO" id="GO:0043682">
    <property type="term" value="F:P-type divalent copper transporter activity"/>
    <property type="evidence" value="ECO:0007669"/>
    <property type="project" value="TreeGrafter"/>
</dbReference>
<dbReference type="InterPro" id="IPR036412">
    <property type="entry name" value="HAD-like_sf"/>
</dbReference>
<feature type="compositionally biased region" description="Low complexity" evidence="7">
    <location>
        <begin position="59"/>
        <end position="68"/>
    </location>
</feature>
<dbReference type="Gene3D" id="3.40.50.1000">
    <property type="entry name" value="HAD superfamily/HAD-like"/>
    <property type="match status" value="1"/>
</dbReference>
<name>A0A3D4T2N5_9CORY</name>
<dbReference type="InterPro" id="IPR001757">
    <property type="entry name" value="P_typ_ATPase"/>
</dbReference>
<feature type="compositionally biased region" description="Basic and acidic residues" evidence="7">
    <location>
        <begin position="7"/>
        <end position="18"/>
    </location>
</feature>
<keyword evidence="4" id="KW-1278">Translocase</keyword>
<feature type="transmembrane region" description="Helical" evidence="8">
    <location>
        <begin position="233"/>
        <end position="250"/>
    </location>
</feature>
<dbReference type="GO" id="GO:0005524">
    <property type="term" value="F:ATP binding"/>
    <property type="evidence" value="ECO:0007669"/>
    <property type="project" value="InterPro"/>
</dbReference>
<dbReference type="AlphaFoldDB" id="A0A3D4T2N5"/>
<dbReference type="GO" id="GO:0055070">
    <property type="term" value="P:copper ion homeostasis"/>
    <property type="evidence" value="ECO:0007669"/>
    <property type="project" value="TreeGrafter"/>
</dbReference>
<keyword evidence="5 8" id="KW-1133">Transmembrane helix</keyword>
<dbReference type="PANTHER" id="PTHR43520">
    <property type="entry name" value="ATP7, ISOFORM B"/>
    <property type="match status" value="1"/>
</dbReference>
<feature type="transmembrane region" description="Helical" evidence="8">
    <location>
        <begin position="501"/>
        <end position="522"/>
    </location>
</feature>
<dbReference type="SUPFAM" id="SSF56784">
    <property type="entry name" value="HAD-like"/>
    <property type="match status" value="1"/>
</dbReference>
<comment type="subcellular location">
    <subcellularLocation>
        <location evidence="1">Cell membrane</location>
        <topology evidence="1">Multi-pass membrane protein</topology>
    </subcellularLocation>
</comment>
<dbReference type="InterPro" id="IPR023214">
    <property type="entry name" value="HAD_sf"/>
</dbReference>
<keyword evidence="6 8" id="KW-0472">Membrane</keyword>
<sequence>MTTPQPDADRDRTPRGPDTEGAADGADTVPEERAARAIAEAKAAARSAGLLISEDDAAGDSTLGTDGTPDTDDTDGTAGRGTLTSFTFHLSGLTSAVRARQVEDALNEVPGVQARVIFSTAMAWVTAPDTLSPDVLRALMAELGVDSWLTTASLRRRSERLGSDERSRRLRRSRASVRQRQRSHWQAREQQREQTRARLSAVGRRGAGSAAAGGNAGTEVLYTARDLITNSRLLIAVVLGLPVVLLQNVEAWQFDYWQWVSLGLSLPVVVWSAWPFHRALLSGLRRGMSALDTASSLAVVAAFLYSLGVMLFGGTVGDPQWRSGPAWTAFAYDEHSAIFLDVACGVTILLLLGRLASRRTRIRSALLLDALSTDGAAPVTVVRNDRRGKPLKFQISTAEIRVGDDILVPNGATVPVDGEVVGGKAQVDMGPFGRGAGSGDAALVGVTVNSRIYAGARNLGGPLKIRAQRTGSRTRLAAMERWIRAAERDENRLDQVATRSASLLVPWALVLAVIAFCTWVLIAGSPEVGMAVGLAVLVAVAPVTLAVSTTLALRVGLARAAAGGTLLRNANTIHQLAAVDTIIFNRAGTLTTGQMQVVGVTAAKGENPEMVLRVAGALALESRHAVSRAIVRADREARDTGSGGSSVPHWLETGPVEVDAAGTFRANIELPTVEKEDSAAPEGRGRTVRHVQATLWRPRDLSELSDPALANAAVGGGVPLVVSWKGRARGVINVADTVKPDAEKAVSELEDMDIETTMLARDTYPVARRMANSLGISTVLAGIAPGRKAATVRSVHARGATVAMVGDKDILDCLRVADVGILMGSADRIDNAESDVVLIREDISVIPQAVNLVRHVRATVDWNLWLAWGYNILALVLSVIGVLNPLVATVPMLASSLLIEWRSARIGTRDYTAATDGSSARNRGGLRSRWVKLRSWAGENLLPWQSD</sequence>
<feature type="transmembrane region" description="Helical" evidence="8">
    <location>
        <begin position="256"/>
        <end position="276"/>
    </location>
</feature>
<evidence type="ECO:0000256" key="4">
    <source>
        <dbReference type="ARBA" id="ARBA00022967"/>
    </source>
</evidence>
<organism evidence="10 11">
    <name type="scientific">Corynebacterium nuruki</name>
    <dbReference type="NCBI Taxonomy" id="1032851"/>
    <lineage>
        <taxon>Bacteria</taxon>
        <taxon>Bacillati</taxon>
        <taxon>Actinomycetota</taxon>
        <taxon>Actinomycetes</taxon>
        <taxon>Mycobacteriales</taxon>
        <taxon>Corynebacteriaceae</taxon>
        <taxon>Corynebacterium</taxon>
    </lineage>
</organism>
<evidence type="ECO:0000313" key="11">
    <source>
        <dbReference type="Proteomes" id="UP000261739"/>
    </source>
</evidence>
<dbReference type="SUPFAM" id="SSF81653">
    <property type="entry name" value="Calcium ATPase, transduction domain A"/>
    <property type="match status" value="1"/>
</dbReference>
<evidence type="ECO:0000256" key="6">
    <source>
        <dbReference type="ARBA" id="ARBA00023136"/>
    </source>
</evidence>
<proteinExistence type="predicted"/>
<dbReference type="Proteomes" id="UP000261739">
    <property type="component" value="Unassembled WGS sequence"/>
</dbReference>
<dbReference type="PANTHER" id="PTHR43520:SF8">
    <property type="entry name" value="P-TYPE CU(+) TRANSPORTER"/>
    <property type="match status" value="1"/>
</dbReference>
<dbReference type="SUPFAM" id="SSF55008">
    <property type="entry name" value="HMA, heavy metal-associated domain"/>
    <property type="match status" value="1"/>
</dbReference>
<dbReference type="Pfam" id="PF00702">
    <property type="entry name" value="Hydrolase"/>
    <property type="match status" value="1"/>
</dbReference>
<feature type="transmembrane region" description="Helical" evidence="8">
    <location>
        <begin position="864"/>
        <end position="887"/>
    </location>
</feature>
<evidence type="ECO:0000256" key="7">
    <source>
        <dbReference type="SAM" id="MobiDB-lite"/>
    </source>
</evidence>